<dbReference type="EMBL" id="JACAOD020000006">
    <property type="protein sequence ID" value="MBP5835919.1"/>
    <property type="molecule type" value="Genomic_DNA"/>
</dbReference>
<evidence type="ECO:0000256" key="7">
    <source>
        <dbReference type="ARBA" id="ARBA00023235"/>
    </source>
</evidence>
<evidence type="ECO:0000256" key="1">
    <source>
        <dbReference type="ARBA" id="ARBA00009922"/>
    </source>
</evidence>
<dbReference type="PROSITE" id="PS51217">
    <property type="entry name" value="UVRD_HELICASE_CTER"/>
    <property type="match status" value="1"/>
</dbReference>
<protein>
    <recommendedName>
        <fullName evidence="9">DNA 3'-5' helicase</fullName>
        <ecNumber evidence="9">5.6.2.4</ecNumber>
    </recommendedName>
</protein>
<reference evidence="14" key="1">
    <citation type="submission" date="2021-04" db="EMBL/GenBank/DDBJ databases">
        <title>Genomic features of Candidatus Phytoplasma meliae isolate ChTYXIII (1SrXIII-G).</title>
        <authorList>
            <person name="Fernandez F.D."/>
            <person name="Conci L.R."/>
        </authorList>
    </citation>
    <scope>NUCLEOTIDE SEQUENCE [LARGE SCALE GENOMIC DNA]</scope>
    <source>
        <strain evidence="14">ChTYXIII-Mo</strain>
    </source>
</reference>
<feature type="binding site" evidence="11">
    <location>
        <begin position="31"/>
        <end position="38"/>
    </location>
    <ligand>
        <name>ATP</name>
        <dbReference type="ChEBI" id="CHEBI:30616"/>
    </ligand>
</feature>
<dbReference type="InterPro" id="IPR000212">
    <property type="entry name" value="DNA_helicase_UvrD/REP"/>
</dbReference>
<sequence length="732" mass="86286">MFSQIDNWLKKLNQKQMQAVTSKEPSFYLVAGAGTGKTTTLIMKIAYLIKKENVPGKNILALTFTNKAANQMQNKILQIINCPNQEINICTFHALGHQVLRKFIHLLPFGYQKNFIIIDHHDSNKILKIILKELKLDLKLYDISQLRRRISLIKRKVQPKDAESFFKKPFQTESANPLDLTFKPNLDEKIKDKYQKHLQSHNLIDFDDLILHTYNLLKDYPQVKQFYQLQFQYLLVDEFQDTDFFQYQILTFLAEKHRCIFVVGDPDQNIYSFRGACFENSQLFLKHFDPQISFLEQNYRSLPNILTKANLLISFNQEHPFKKILTSTQHEQKEEIQVVAQFFENYYLEMQYIVDKIQALVKNKKYCYQDFAILYRNNAIGKTLEKAFLAANIPYIVFGNLSFYQSKIIKDFLAYLQMIINPFQDFYFKRIINVPKRQIGKVALQHLETFAKTQNLSFFETLQHLEQIKITQGAKKQLKQFQELIKESNIKLIKNQFHSLSDIITYVDQIICYSSNLNQTQAKDQDIDGKLKADNSSVFYIEELKNVLEQFEQNAKGNHFEKLTNFLEQISLYNETNEEITQNKQINNYVKLATIHKVKGLEFKVVFLAGLENNIFDFHKLEELEESRRLVYVAITRAREKLFLTGAYQRNLYGKNLDHLPSIFLKEMGFCFTKNNSNVRYPFQKGDQVKHYLFGLGVVTSLQEKIIIVQFLKPWNIKKFENSNKYLQKISF</sequence>
<evidence type="ECO:0000256" key="10">
    <source>
        <dbReference type="ARBA" id="ARBA00048988"/>
    </source>
</evidence>
<evidence type="ECO:0000256" key="3">
    <source>
        <dbReference type="ARBA" id="ARBA00022801"/>
    </source>
</evidence>
<dbReference type="Pfam" id="PF13361">
    <property type="entry name" value="UvrD_C"/>
    <property type="match status" value="1"/>
</dbReference>
<keyword evidence="6" id="KW-0238">DNA-binding</keyword>
<evidence type="ECO:0000256" key="8">
    <source>
        <dbReference type="ARBA" id="ARBA00034617"/>
    </source>
</evidence>
<feature type="domain" description="UvrD-like helicase C-terminal" evidence="13">
    <location>
        <begin position="303"/>
        <end position="600"/>
    </location>
</feature>
<evidence type="ECO:0000313" key="14">
    <source>
        <dbReference type="EMBL" id="MBP5835919.1"/>
    </source>
</evidence>
<accession>A0ABS5CY69</accession>
<evidence type="ECO:0000259" key="13">
    <source>
        <dbReference type="PROSITE" id="PS51217"/>
    </source>
</evidence>
<feature type="domain" description="UvrD-like helicase ATP-binding" evidence="12">
    <location>
        <begin position="10"/>
        <end position="302"/>
    </location>
</feature>
<dbReference type="InterPro" id="IPR013986">
    <property type="entry name" value="DExx_box_DNA_helicase_dom_sf"/>
</dbReference>
<dbReference type="InterPro" id="IPR027417">
    <property type="entry name" value="P-loop_NTPase"/>
</dbReference>
<evidence type="ECO:0000256" key="9">
    <source>
        <dbReference type="ARBA" id="ARBA00034808"/>
    </source>
</evidence>
<comment type="catalytic activity">
    <reaction evidence="8">
        <text>Couples ATP hydrolysis with the unwinding of duplex DNA by translocating in the 3'-5' direction.</text>
        <dbReference type="EC" id="5.6.2.4"/>
    </reaction>
</comment>
<comment type="similarity">
    <text evidence="1">Belongs to the helicase family. UvrD subfamily.</text>
</comment>
<dbReference type="Pfam" id="PF00580">
    <property type="entry name" value="UvrD-helicase"/>
    <property type="match status" value="1"/>
</dbReference>
<evidence type="ECO:0000256" key="5">
    <source>
        <dbReference type="ARBA" id="ARBA00022840"/>
    </source>
</evidence>
<keyword evidence="3 11" id="KW-0378">Hydrolase</keyword>
<proteinExistence type="inferred from homology"/>
<dbReference type="PROSITE" id="PS51198">
    <property type="entry name" value="UVRD_HELICASE_ATP_BIND"/>
    <property type="match status" value="1"/>
</dbReference>
<evidence type="ECO:0000256" key="11">
    <source>
        <dbReference type="PROSITE-ProRule" id="PRU00560"/>
    </source>
</evidence>
<comment type="caution">
    <text evidence="14">The sequence shown here is derived from an EMBL/GenBank/DDBJ whole genome shotgun (WGS) entry which is preliminary data.</text>
</comment>
<dbReference type="CDD" id="cd17932">
    <property type="entry name" value="DEXQc_UvrD"/>
    <property type="match status" value="1"/>
</dbReference>
<dbReference type="PANTHER" id="PTHR11070:SF2">
    <property type="entry name" value="ATP-DEPENDENT DNA HELICASE SRS2"/>
    <property type="match status" value="1"/>
</dbReference>
<comment type="catalytic activity">
    <reaction evidence="10">
        <text>ATP + H2O = ADP + phosphate + H(+)</text>
        <dbReference type="Rhea" id="RHEA:13065"/>
        <dbReference type="ChEBI" id="CHEBI:15377"/>
        <dbReference type="ChEBI" id="CHEBI:15378"/>
        <dbReference type="ChEBI" id="CHEBI:30616"/>
        <dbReference type="ChEBI" id="CHEBI:43474"/>
        <dbReference type="ChEBI" id="CHEBI:456216"/>
        <dbReference type="EC" id="5.6.2.4"/>
    </reaction>
</comment>
<evidence type="ECO:0000256" key="4">
    <source>
        <dbReference type="ARBA" id="ARBA00022806"/>
    </source>
</evidence>
<organism evidence="14 15">
    <name type="scientific">Candidatus Phytoplasma meliae</name>
    <dbReference type="NCBI Taxonomy" id="1848402"/>
    <lineage>
        <taxon>Bacteria</taxon>
        <taxon>Bacillati</taxon>
        <taxon>Mycoplasmatota</taxon>
        <taxon>Mollicutes</taxon>
        <taxon>Acholeplasmatales</taxon>
        <taxon>Acholeplasmataceae</taxon>
        <taxon>Candidatus Phytoplasma</taxon>
        <taxon>16SrXIII (Mexican periwinkle virescence group)</taxon>
    </lineage>
</organism>
<dbReference type="Proteomes" id="UP001195571">
    <property type="component" value="Unassembled WGS sequence"/>
</dbReference>
<dbReference type="EC" id="5.6.2.4" evidence="9"/>
<dbReference type="InterPro" id="IPR014017">
    <property type="entry name" value="DNA_helicase_UvrD-like_C"/>
</dbReference>
<dbReference type="PANTHER" id="PTHR11070">
    <property type="entry name" value="UVRD / RECB / PCRA DNA HELICASE FAMILY MEMBER"/>
    <property type="match status" value="1"/>
</dbReference>
<evidence type="ECO:0000256" key="6">
    <source>
        <dbReference type="ARBA" id="ARBA00023125"/>
    </source>
</evidence>
<keyword evidence="4 11" id="KW-0347">Helicase</keyword>
<dbReference type="Gene3D" id="1.10.486.10">
    <property type="entry name" value="PCRA, domain 4"/>
    <property type="match status" value="1"/>
</dbReference>
<dbReference type="Gene3D" id="3.40.50.300">
    <property type="entry name" value="P-loop containing nucleotide triphosphate hydrolases"/>
    <property type="match status" value="2"/>
</dbReference>
<keyword evidence="15" id="KW-1185">Reference proteome</keyword>
<gene>
    <name evidence="14" type="ORF">CHTY_001610</name>
</gene>
<keyword evidence="2 11" id="KW-0547">Nucleotide-binding</keyword>
<dbReference type="Gene3D" id="1.10.10.160">
    <property type="match status" value="1"/>
</dbReference>
<evidence type="ECO:0000256" key="2">
    <source>
        <dbReference type="ARBA" id="ARBA00022741"/>
    </source>
</evidence>
<evidence type="ECO:0000259" key="12">
    <source>
        <dbReference type="PROSITE" id="PS51198"/>
    </source>
</evidence>
<dbReference type="RefSeq" id="WP_203552183.1">
    <property type="nucleotide sequence ID" value="NZ_JACAOD020000006.1"/>
</dbReference>
<keyword evidence="5 11" id="KW-0067">ATP-binding</keyword>
<name>A0ABS5CY69_9MOLU</name>
<dbReference type="SUPFAM" id="SSF52540">
    <property type="entry name" value="P-loop containing nucleoside triphosphate hydrolases"/>
    <property type="match status" value="1"/>
</dbReference>
<dbReference type="InterPro" id="IPR014016">
    <property type="entry name" value="UvrD-like_ATP-bd"/>
</dbReference>
<keyword evidence="7" id="KW-0413">Isomerase</keyword>
<evidence type="ECO:0000313" key="15">
    <source>
        <dbReference type="Proteomes" id="UP001195571"/>
    </source>
</evidence>